<protein>
    <submittedName>
        <fullName evidence="2">Uncharacterized protein</fullName>
    </submittedName>
</protein>
<dbReference type="Proteomes" id="UP001465976">
    <property type="component" value="Unassembled WGS sequence"/>
</dbReference>
<comment type="caution">
    <text evidence="2">The sequence shown here is derived from an EMBL/GenBank/DDBJ whole genome shotgun (WGS) entry which is preliminary data.</text>
</comment>
<gene>
    <name evidence="2" type="ORF">V5O48_018423</name>
</gene>
<evidence type="ECO:0000313" key="2">
    <source>
        <dbReference type="EMBL" id="KAL0563641.1"/>
    </source>
</evidence>
<feature type="compositionally biased region" description="Basic and acidic residues" evidence="1">
    <location>
        <begin position="65"/>
        <end position="84"/>
    </location>
</feature>
<feature type="compositionally biased region" description="Polar residues" evidence="1">
    <location>
        <begin position="1"/>
        <end position="35"/>
    </location>
</feature>
<feature type="region of interest" description="Disordered" evidence="1">
    <location>
        <begin position="1"/>
        <end position="36"/>
    </location>
</feature>
<evidence type="ECO:0000256" key="1">
    <source>
        <dbReference type="SAM" id="MobiDB-lite"/>
    </source>
</evidence>
<reference evidence="2 3" key="1">
    <citation type="submission" date="2024-02" db="EMBL/GenBank/DDBJ databases">
        <title>A draft genome for the cacao thread blight pathogen Marasmius crinis-equi.</title>
        <authorList>
            <person name="Cohen S.P."/>
            <person name="Baruah I.K."/>
            <person name="Amoako-Attah I."/>
            <person name="Bukari Y."/>
            <person name="Meinhardt L.W."/>
            <person name="Bailey B.A."/>
        </authorList>
    </citation>
    <scope>NUCLEOTIDE SEQUENCE [LARGE SCALE GENOMIC DNA]</scope>
    <source>
        <strain evidence="2 3">GH-76</strain>
    </source>
</reference>
<keyword evidence="3" id="KW-1185">Reference proteome</keyword>
<dbReference type="EMBL" id="JBAHYK010003324">
    <property type="protein sequence ID" value="KAL0563641.1"/>
    <property type="molecule type" value="Genomic_DNA"/>
</dbReference>
<sequence length="166" mass="18178">MSKRGSTSKSDFLSNASGANVTGATHNHIGQDSHSTTTNHYTHCNNTYNDCTINFNDNNPTTSVPEKDTMNDSDKPNETVERPRQNGASAVWAVLGLCVLTGGRWTFDIIRHVVRRQLFARLNRDGFPELGLDGAVAEAIRVEVENIEVEPRSIGNAAGDREIHEG</sequence>
<proteinExistence type="predicted"/>
<evidence type="ECO:0000313" key="3">
    <source>
        <dbReference type="Proteomes" id="UP001465976"/>
    </source>
</evidence>
<name>A0ABR3EL96_9AGAR</name>
<feature type="region of interest" description="Disordered" evidence="1">
    <location>
        <begin position="59"/>
        <end position="85"/>
    </location>
</feature>
<organism evidence="2 3">
    <name type="scientific">Marasmius crinis-equi</name>
    <dbReference type="NCBI Taxonomy" id="585013"/>
    <lineage>
        <taxon>Eukaryota</taxon>
        <taxon>Fungi</taxon>
        <taxon>Dikarya</taxon>
        <taxon>Basidiomycota</taxon>
        <taxon>Agaricomycotina</taxon>
        <taxon>Agaricomycetes</taxon>
        <taxon>Agaricomycetidae</taxon>
        <taxon>Agaricales</taxon>
        <taxon>Marasmiineae</taxon>
        <taxon>Marasmiaceae</taxon>
        <taxon>Marasmius</taxon>
    </lineage>
</organism>
<accession>A0ABR3EL96</accession>